<keyword evidence="1" id="KW-0677">Repeat</keyword>
<evidence type="ECO:0000256" key="1">
    <source>
        <dbReference type="ARBA" id="ARBA00022737"/>
    </source>
</evidence>
<feature type="region of interest" description="Disordered" evidence="4">
    <location>
        <begin position="460"/>
        <end position="559"/>
    </location>
</feature>
<feature type="compositionally biased region" description="Low complexity" evidence="4">
    <location>
        <begin position="1585"/>
        <end position="1597"/>
    </location>
</feature>
<feature type="region of interest" description="Disordered" evidence="4">
    <location>
        <begin position="730"/>
        <end position="756"/>
    </location>
</feature>
<feature type="repeat" description="RCC1" evidence="2">
    <location>
        <begin position="392"/>
        <end position="445"/>
    </location>
</feature>
<feature type="region of interest" description="Disordered" evidence="4">
    <location>
        <begin position="1031"/>
        <end position="1051"/>
    </location>
</feature>
<feature type="compositionally biased region" description="Low complexity" evidence="4">
    <location>
        <begin position="1554"/>
        <end position="1570"/>
    </location>
</feature>
<dbReference type="InterPro" id="IPR000408">
    <property type="entry name" value="Reg_chr_condens"/>
</dbReference>
<organism evidence="6 7">
    <name type="scientific">Cafeteria roenbergensis</name>
    <name type="common">Marine flagellate</name>
    <dbReference type="NCBI Taxonomy" id="33653"/>
    <lineage>
        <taxon>Eukaryota</taxon>
        <taxon>Sar</taxon>
        <taxon>Stramenopiles</taxon>
        <taxon>Bigyra</taxon>
        <taxon>Opalozoa</taxon>
        <taxon>Bicosoecida</taxon>
        <taxon>Cafeteriaceae</taxon>
        <taxon>Cafeteria</taxon>
    </lineage>
</organism>
<dbReference type="Gene3D" id="1.10.8.270">
    <property type="entry name" value="putative rabgap domain of human tbc1 domain family member 14 like domains"/>
    <property type="match status" value="1"/>
</dbReference>
<gene>
    <name evidence="6" type="ORF">FNF27_01204</name>
</gene>
<feature type="compositionally biased region" description="Low complexity" evidence="4">
    <location>
        <begin position="99"/>
        <end position="109"/>
    </location>
</feature>
<dbReference type="OrthoDB" id="10256179at2759"/>
<dbReference type="SUPFAM" id="SSF47923">
    <property type="entry name" value="Ypt/Rab-GAP domain of gyp1p"/>
    <property type="match status" value="1"/>
</dbReference>
<dbReference type="PROSITE" id="PS50086">
    <property type="entry name" value="TBC_RABGAP"/>
    <property type="match status" value="1"/>
</dbReference>
<dbReference type="InterPro" id="IPR051210">
    <property type="entry name" value="Ub_ligase/GEF_domain"/>
</dbReference>
<evidence type="ECO:0000313" key="7">
    <source>
        <dbReference type="Proteomes" id="UP000322899"/>
    </source>
</evidence>
<feature type="region of interest" description="Disordered" evidence="4">
    <location>
        <begin position="94"/>
        <end position="162"/>
    </location>
</feature>
<dbReference type="PROSITE" id="PS50012">
    <property type="entry name" value="RCC1_3"/>
    <property type="match status" value="3"/>
</dbReference>
<feature type="region of interest" description="Disordered" evidence="4">
    <location>
        <begin position="1115"/>
        <end position="1166"/>
    </location>
</feature>
<dbReference type="Proteomes" id="UP000322899">
    <property type="component" value="Unassembled WGS sequence"/>
</dbReference>
<dbReference type="InterPro" id="IPR035969">
    <property type="entry name" value="Rab-GAP_TBC_sf"/>
</dbReference>
<feature type="compositionally biased region" description="Gly residues" evidence="4">
    <location>
        <begin position="319"/>
        <end position="332"/>
    </location>
</feature>
<feature type="coiled-coil region" evidence="3">
    <location>
        <begin position="60"/>
        <end position="87"/>
    </location>
</feature>
<evidence type="ECO:0000313" key="6">
    <source>
        <dbReference type="EMBL" id="KAA0177426.1"/>
    </source>
</evidence>
<evidence type="ECO:0000256" key="3">
    <source>
        <dbReference type="SAM" id="Coils"/>
    </source>
</evidence>
<proteinExistence type="predicted"/>
<sequence length="1631" mass="166686">MSSPPSAEGGLADDDEEQVVMTMQQFEEIRRKLSKQQQVIRSQRAKLMELAGQPAKQQARLRREQRYEALRAKVKAIEAERALLLEEALRGVGSGTGAAGSAAAPADSAQLGLPPLAEDDLDDSEVLEEGSMSAHDAHPGRAQSAAGNALASRVGDPSHWRPVSSSKLWAWGGGAVAPGRPFPAPVPLGQLGCRRIASVSAAFSRAAIITETGDVYMWENPLSRPSAASVDDEARRIQQSRPDIVVLPSAALAQPPAIADSSAARAAKPAALTSADAVRIATTTSRWVLDHLPPPDPLVELFLSPATPAPKLAHSPGLYRGGGGTLSPGAGGVSRSHTRASASAGRNALLGSASSAGSPSPGHGVRQWSSFRSVSPSRSPAKATYAGEDAAGEVFSWGSGLHGRLGHGLTSDEPSPRLVTRLIRNGARASWVACGQRHSAAVTLDGGLYMWGSGKLGRLATNKPGDRRSPTHVAGTGGGEYDPWMPGYLTPPPGKDEEVATAGGGAGAAGRTASASSASGAASGPAKGGKSTSGGWIAGLPSWMGGSSKSKRQDDGSAAASDAAEAAAAAAVAAAEKEWSKGVLVWRVACGNMHTVAVSRDGKVFAWGAADDGQTGTGSDSRRTVYVPRLVRLPDTGSSQSRSRSGTDASATGSRVSAPLSPAGRAALADGPAMVLAKAARASTSAAIRWSEWRPKRGVTDVACGATHTVVSLVDGRCFAWGSDEYGQVSASPLPARQAGPSEAGGQALPPGGHRRVMSPLEVPVCALEQAAAGRMQGATAGAVSVAAGDHHTLAVMASGAVVAWGRGDRGQLGGGALPATGYRSEAKSTSVMRHQRPGTRSLLQGDSHKLDAEDAAKGDAPAAWSKCSDASLIAVEDGRIAGKLVLYATPSRIREALAPAFGIRPEGVIRRSLSELGGFPPSARRVLWPALAGNRAHVTPELYREALRSGRALVSALLRSQVSEHIGRLRGRAERIVSRARDGQSAAARAPPGVAPIPSLAVRAGISVRAHTVEGSPLLRSAASLGAIPVAQGSGQSPHRRAGSAPLADGGQLAGPAIIQASHSGPAVAGDAGASRPRLEAPLGAWAEAFLLGGDDPTSAEADAAAAMEAYFEADPNTEGSGGDGGGNLAFLFGDDSWDERPPAGGEGGSCAGSGSGGGSNGSLGADAPDGWAGLLGVAQATPLGYSARMDPAEAAGALATISGALAGPAATAAAGPSLDQRRRIKDVATLLRDLKRTHSRMRLLDSGGPLRRDLVEVFVALIGVLTDLGYSQAMGLQVTPILLHTGSPYLTFQVYLNLLLRPEMRLIFRGEGSTSSPESRAHQLYINRRLGKICLRGVQSQGLSCSDSDGGLYVTSWFSGFFTKQLPLDQACDVMDFYLVHGAQAVVGVVVACHKLLQPVLCEISAQRVAEGGATLAEARDVAEGGVLPEVLNETFFASDGAPAVWAKALAGKRIVKEAAKVMEDLPDDVIGDLDKLLNDPFLLNPGVRPEGLGPLESAPFVGTKTSDGGITGPRGRMSDLGLQLRDQALGGGGGMWRGGSTGRRSAPPPGAAASVASNSASAEVYASGHLHDDDDDGEGDDAGSAGASEGGIDALLPPANAPGKSSSAVPASAAQRRTQSRADMFQDF</sequence>
<dbReference type="Gene3D" id="1.10.472.80">
    <property type="entry name" value="Ypt/Rab-GAP domain of gyp1p, domain 3"/>
    <property type="match status" value="1"/>
</dbReference>
<feature type="repeat" description="RCC1" evidence="2">
    <location>
        <begin position="716"/>
        <end position="799"/>
    </location>
</feature>
<dbReference type="PRINTS" id="PR00633">
    <property type="entry name" value="RCCNDNSATION"/>
</dbReference>
<evidence type="ECO:0000256" key="2">
    <source>
        <dbReference type="PROSITE-ProRule" id="PRU00235"/>
    </source>
</evidence>
<dbReference type="Gene3D" id="2.130.10.30">
    <property type="entry name" value="Regulator of chromosome condensation 1/beta-lactamase-inhibitor protein II"/>
    <property type="match status" value="2"/>
</dbReference>
<name>A0A5A8EHT5_CAFRO</name>
<dbReference type="EMBL" id="VLTO01000004">
    <property type="protein sequence ID" value="KAA0177426.1"/>
    <property type="molecule type" value="Genomic_DNA"/>
</dbReference>
<dbReference type="PANTHER" id="PTHR22870">
    <property type="entry name" value="REGULATOR OF CHROMOSOME CONDENSATION"/>
    <property type="match status" value="1"/>
</dbReference>
<feature type="region of interest" description="Disordered" evidence="4">
    <location>
        <begin position="1497"/>
        <end position="1631"/>
    </location>
</feature>
<protein>
    <recommendedName>
        <fullName evidence="5">Rab-GAP TBC domain-containing protein</fullName>
    </recommendedName>
</protein>
<feature type="compositionally biased region" description="Low complexity" evidence="4">
    <location>
        <begin position="339"/>
        <end position="362"/>
    </location>
</feature>
<feature type="region of interest" description="Disordered" evidence="4">
    <location>
        <begin position="313"/>
        <end position="385"/>
    </location>
</feature>
<dbReference type="Pfam" id="PF00566">
    <property type="entry name" value="RabGAP-TBC"/>
    <property type="match status" value="1"/>
</dbReference>
<dbReference type="PANTHER" id="PTHR22870:SF408">
    <property type="entry name" value="OS09G0560450 PROTEIN"/>
    <property type="match status" value="1"/>
</dbReference>
<evidence type="ECO:0000259" key="5">
    <source>
        <dbReference type="PROSITE" id="PS50086"/>
    </source>
</evidence>
<feature type="compositionally biased region" description="Gly residues" evidence="4">
    <location>
        <begin position="1532"/>
        <end position="1544"/>
    </location>
</feature>
<dbReference type="InterPro" id="IPR009091">
    <property type="entry name" value="RCC1/BLIP-II"/>
</dbReference>
<feature type="compositionally biased region" description="Low complexity" evidence="4">
    <location>
        <begin position="369"/>
        <end position="380"/>
    </location>
</feature>
<dbReference type="InterPro" id="IPR000195">
    <property type="entry name" value="Rab-GAP-TBC_dom"/>
</dbReference>
<feature type="compositionally biased region" description="Acidic residues" evidence="4">
    <location>
        <begin position="117"/>
        <end position="128"/>
    </location>
</feature>
<dbReference type="SUPFAM" id="SSF50985">
    <property type="entry name" value="RCC1/BLIP-II"/>
    <property type="match status" value="1"/>
</dbReference>
<comment type="caution">
    <text evidence="6">The sequence shown here is derived from an EMBL/GenBank/DDBJ whole genome shotgun (WGS) entry which is preliminary data.</text>
</comment>
<feature type="region of interest" description="Disordered" evidence="4">
    <location>
        <begin position="821"/>
        <end position="848"/>
    </location>
</feature>
<feature type="compositionally biased region" description="Low complexity" evidence="4">
    <location>
        <begin position="635"/>
        <end position="650"/>
    </location>
</feature>
<dbReference type="Pfam" id="PF13540">
    <property type="entry name" value="RCC1_2"/>
    <property type="match status" value="3"/>
</dbReference>
<reference evidence="6 7" key="1">
    <citation type="submission" date="2019-07" db="EMBL/GenBank/DDBJ databases">
        <title>Genomes of Cafeteria roenbergensis.</title>
        <authorList>
            <person name="Fischer M.G."/>
            <person name="Hackl T."/>
            <person name="Roman M."/>
        </authorList>
    </citation>
    <scope>NUCLEOTIDE SEQUENCE [LARGE SCALE GENOMIC DNA]</scope>
    <source>
        <strain evidence="6 7">E4-10P</strain>
    </source>
</reference>
<dbReference type="SMART" id="SM00164">
    <property type="entry name" value="TBC"/>
    <property type="match status" value="1"/>
</dbReference>
<dbReference type="Pfam" id="PF00415">
    <property type="entry name" value="RCC1"/>
    <property type="match status" value="1"/>
</dbReference>
<feature type="repeat" description="RCC1" evidence="2">
    <location>
        <begin position="602"/>
        <end position="663"/>
    </location>
</feature>
<feature type="compositionally biased region" description="Low complexity" evidence="4">
    <location>
        <begin position="509"/>
        <end position="535"/>
    </location>
</feature>
<feature type="domain" description="Rab-GAP TBC" evidence="5">
    <location>
        <begin position="919"/>
        <end position="1384"/>
    </location>
</feature>
<evidence type="ECO:0000256" key="4">
    <source>
        <dbReference type="SAM" id="MobiDB-lite"/>
    </source>
</evidence>
<feature type="compositionally biased region" description="Gly residues" evidence="4">
    <location>
        <begin position="1146"/>
        <end position="1163"/>
    </location>
</feature>
<accession>A0A5A8EHT5</accession>
<keyword evidence="3" id="KW-0175">Coiled coil</keyword>
<dbReference type="PROSITE" id="PS00626">
    <property type="entry name" value="RCC1_2"/>
    <property type="match status" value="3"/>
</dbReference>
<feature type="region of interest" description="Disordered" evidence="4">
    <location>
        <begin position="630"/>
        <end position="664"/>
    </location>
</feature>